<keyword evidence="3" id="KW-1185">Reference proteome</keyword>
<sequence length="240" mass="26292">MPTLRLPRRIPRLNWSGLRRQFTGIDLDLRQAGQWPPAPRWTAYLLLALAALAGGAQGLVLPAYELLQAEREREPALRADYRLKLGKAIRLEALKQQKREVELAVNQLEKQLPGRAEMDALLADINQAGVGRGLQFELFRPGIESVRDHYAELPIALRIGGRYHDLGAFAADIAKLSRIVTLHKLVMVQPGGSGAVPGVLSFEAEARTYRYLDAEELAARRKPRGAAGKRGKPAAAGAGA</sequence>
<organism evidence="2 3">
    <name type="scientific">Aquariibacter lacus</name>
    <dbReference type="NCBI Taxonomy" id="2801332"/>
    <lineage>
        <taxon>Bacteria</taxon>
        <taxon>Pseudomonadati</taxon>
        <taxon>Pseudomonadota</taxon>
        <taxon>Betaproteobacteria</taxon>
        <taxon>Burkholderiales</taxon>
        <taxon>Sphaerotilaceae</taxon>
        <taxon>Aquariibacter</taxon>
    </lineage>
</organism>
<dbReference type="InterPro" id="IPR014717">
    <property type="entry name" value="Transl_elong_EF1B/ribsomal_bS6"/>
</dbReference>
<dbReference type="InterPro" id="IPR007445">
    <property type="entry name" value="PilO"/>
</dbReference>
<accession>A0A9X1BQP5</accession>
<gene>
    <name evidence="2" type="ORF">JI742_04290</name>
</gene>
<feature type="region of interest" description="Disordered" evidence="1">
    <location>
        <begin position="220"/>
        <end position="240"/>
    </location>
</feature>
<dbReference type="GO" id="GO:0043107">
    <property type="term" value="P:type IV pilus-dependent motility"/>
    <property type="evidence" value="ECO:0007669"/>
    <property type="project" value="InterPro"/>
</dbReference>
<dbReference type="PANTHER" id="PTHR39555">
    <property type="entry name" value="FIMBRIAL ASSEMBLY PROTEIN PILO-LIKE PROTEIN-RELATED"/>
    <property type="match status" value="1"/>
</dbReference>
<evidence type="ECO:0000313" key="3">
    <source>
        <dbReference type="Proteomes" id="UP000643207"/>
    </source>
</evidence>
<dbReference type="EMBL" id="JAERRA010000001">
    <property type="protein sequence ID" value="MBL0719104.1"/>
    <property type="molecule type" value="Genomic_DNA"/>
</dbReference>
<evidence type="ECO:0000256" key="1">
    <source>
        <dbReference type="SAM" id="MobiDB-lite"/>
    </source>
</evidence>
<reference evidence="2 3" key="1">
    <citation type="submission" date="2021-01" db="EMBL/GenBank/DDBJ databases">
        <title>Piscinibacter sp. Jin2 Genome sequencing and assembly.</title>
        <authorList>
            <person name="Kim I."/>
        </authorList>
    </citation>
    <scope>NUCLEOTIDE SEQUENCE [LARGE SCALE GENOMIC DNA]</scope>
    <source>
        <strain evidence="2 3">Jin2</strain>
    </source>
</reference>
<dbReference type="Pfam" id="PF04350">
    <property type="entry name" value="PilO"/>
    <property type="match status" value="1"/>
</dbReference>
<evidence type="ECO:0000313" key="2">
    <source>
        <dbReference type="EMBL" id="MBL0719104.1"/>
    </source>
</evidence>
<dbReference type="PANTHER" id="PTHR39555:SF1">
    <property type="entry name" value="TYPE IV PILUS INNER MEMBRANE COMPONENT PILO"/>
    <property type="match status" value="1"/>
</dbReference>
<dbReference type="AlphaFoldDB" id="A0A9X1BQP5"/>
<feature type="compositionally biased region" description="Basic residues" evidence="1">
    <location>
        <begin position="220"/>
        <end position="232"/>
    </location>
</feature>
<dbReference type="Gene3D" id="3.30.70.60">
    <property type="match status" value="1"/>
</dbReference>
<dbReference type="Proteomes" id="UP000643207">
    <property type="component" value="Unassembled WGS sequence"/>
</dbReference>
<dbReference type="RefSeq" id="WP_201824261.1">
    <property type="nucleotide sequence ID" value="NZ_JAERRA010000001.1"/>
</dbReference>
<protein>
    <submittedName>
        <fullName evidence="2">Type 4a pilus biogenesis protein PilO</fullName>
    </submittedName>
</protein>
<dbReference type="GO" id="GO:0043683">
    <property type="term" value="P:type IV pilus assembly"/>
    <property type="evidence" value="ECO:0007669"/>
    <property type="project" value="InterPro"/>
</dbReference>
<dbReference type="PIRSF" id="PIRSF016482">
    <property type="entry name" value="PilO"/>
    <property type="match status" value="1"/>
</dbReference>
<comment type="caution">
    <text evidence="2">The sequence shown here is derived from an EMBL/GenBank/DDBJ whole genome shotgun (WGS) entry which is preliminary data.</text>
</comment>
<proteinExistence type="predicted"/>
<name>A0A9X1BQP5_9BURK</name>